<feature type="transmembrane region" description="Helical" evidence="1">
    <location>
        <begin position="21"/>
        <end position="39"/>
    </location>
</feature>
<name>A0A5C6ZJQ0_9FLAO</name>
<evidence type="ECO:0000256" key="1">
    <source>
        <dbReference type="SAM" id="Phobius"/>
    </source>
</evidence>
<dbReference type="PANTHER" id="PTHR43471">
    <property type="entry name" value="ABC TRANSPORTER PERMEASE"/>
    <property type="match status" value="1"/>
</dbReference>
<feature type="transmembrane region" description="Helical" evidence="1">
    <location>
        <begin position="260"/>
        <end position="281"/>
    </location>
</feature>
<dbReference type="GO" id="GO:0140359">
    <property type="term" value="F:ABC-type transporter activity"/>
    <property type="evidence" value="ECO:0007669"/>
    <property type="project" value="InterPro"/>
</dbReference>
<proteinExistence type="predicted"/>
<comment type="caution">
    <text evidence="2">The sequence shown here is derived from an EMBL/GenBank/DDBJ whole genome shotgun (WGS) entry which is preliminary data.</text>
</comment>
<dbReference type="OrthoDB" id="6016419at2"/>
<organism evidence="2 3">
    <name type="scientific">Subsaximicrobium wynnwilliamsii</name>
    <dbReference type="NCBI Taxonomy" id="291179"/>
    <lineage>
        <taxon>Bacteria</taxon>
        <taxon>Pseudomonadati</taxon>
        <taxon>Bacteroidota</taxon>
        <taxon>Flavobacteriia</taxon>
        <taxon>Flavobacteriales</taxon>
        <taxon>Flavobacteriaceae</taxon>
        <taxon>Subsaximicrobium</taxon>
    </lineage>
</organism>
<evidence type="ECO:0000313" key="3">
    <source>
        <dbReference type="Proteomes" id="UP000321578"/>
    </source>
</evidence>
<keyword evidence="1" id="KW-0472">Membrane</keyword>
<feature type="transmembrane region" description="Helical" evidence="1">
    <location>
        <begin position="227"/>
        <end position="248"/>
    </location>
</feature>
<evidence type="ECO:0000313" key="2">
    <source>
        <dbReference type="EMBL" id="TXD90186.1"/>
    </source>
</evidence>
<protein>
    <submittedName>
        <fullName evidence="2">ABC transporter permease subunit</fullName>
    </submittedName>
</protein>
<dbReference type="EMBL" id="VORO01000004">
    <property type="protein sequence ID" value="TXD90186.1"/>
    <property type="molecule type" value="Genomic_DNA"/>
</dbReference>
<dbReference type="AlphaFoldDB" id="A0A5C6ZJQ0"/>
<feature type="transmembrane region" description="Helical" evidence="1">
    <location>
        <begin position="148"/>
        <end position="167"/>
    </location>
</feature>
<keyword evidence="1" id="KW-0812">Transmembrane</keyword>
<keyword evidence="3" id="KW-1185">Reference proteome</keyword>
<keyword evidence="1" id="KW-1133">Transmembrane helix</keyword>
<reference evidence="2 3" key="1">
    <citation type="submission" date="2019-08" db="EMBL/GenBank/DDBJ databases">
        <title>Genomes of Subsaximicrobium wynnwilliamsii strains.</title>
        <authorList>
            <person name="Bowman J.P."/>
        </authorList>
    </citation>
    <scope>NUCLEOTIDE SEQUENCE [LARGE SCALE GENOMIC DNA]</scope>
    <source>
        <strain evidence="2 3">2-80-2</strain>
    </source>
</reference>
<dbReference type="RefSeq" id="WP_147085579.1">
    <property type="nucleotide sequence ID" value="NZ_VORM01000004.1"/>
</dbReference>
<sequence length="438" mass="51326">MRSLQIFIYEWKHFTRSPFKIVALILFIVASMYGLHNGADLYEKQNNEFERLTQETETEIKTTLSYFENGKKGPDERPWVDNTQPFWAIYNAPTYAFKTPSPTIVYAIGQTEQYGFYKRINTWSNPYDADMTQEISNPERIQSGTLDFSFSILFLLPLLLLVLLYNIKGKEEEQGFLPLIFVQTGSKNWWIVSRTAFYTLLLLLVLVGVMVYGATLTNVFKANADSFWSILIYVTIYLLFWVIIYFLILKYSKSTVSNTLLMIGVWLLFAFIIPATIQQWIAIEKPTNLMVDLIDVKRDKTSEINEQSKALINRQMFELYPKLKETKTFKDTTIVRKRGGYSTNALVTIEMKNATKSIEEDNNAKNKLVETTYWINPITFFQNKLNKLTNTHYEDYESYRNAIQKSVDERTKIMVFDIWNDVTVDKEKYLEYNKTFSK</sequence>
<dbReference type="Proteomes" id="UP000321578">
    <property type="component" value="Unassembled WGS sequence"/>
</dbReference>
<accession>A0A5C6ZJQ0</accession>
<feature type="transmembrane region" description="Helical" evidence="1">
    <location>
        <begin position="196"/>
        <end position="215"/>
    </location>
</feature>
<gene>
    <name evidence="2" type="ORF">ESY86_05450</name>
</gene>
<dbReference type="GO" id="GO:0005886">
    <property type="term" value="C:plasma membrane"/>
    <property type="evidence" value="ECO:0007669"/>
    <property type="project" value="UniProtKB-SubCell"/>
</dbReference>